<dbReference type="Proteomes" id="UP000006663">
    <property type="component" value="Chromosome"/>
</dbReference>
<dbReference type="RefSeq" id="WP_006056324.1">
    <property type="nucleotide sequence ID" value="NC_014729.1"/>
</dbReference>
<feature type="domain" description="Histidine kinase" evidence="8">
    <location>
        <begin position="159"/>
        <end position="362"/>
    </location>
</feature>
<evidence type="ECO:0000313" key="12">
    <source>
        <dbReference type="Proteomes" id="UP000011585"/>
    </source>
</evidence>
<feature type="transmembrane region" description="Helical" evidence="7">
    <location>
        <begin position="12"/>
        <end position="30"/>
    </location>
</feature>
<dbReference type="GO" id="GO:0005524">
    <property type="term" value="F:ATP binding"/>
    <property type="evidence" value="ECO:0007669"/>
    <property type="project" value="UniProtKB-KW"/>
</dbReference>
<keyword evidence="4" id="KW-0547">Nucleotide-binding</keyword>
<reference evidence="10 12" key="2">
    <citation type="journal article" date="2014" name="PLoS Genet.">
        <title>Phylogenetically driven sequencing of extremely halophilic archaea reveals strategies for static and dynamic osmo-response.</title>
        <authorList>
            <person name="Becker E.A."/>
            <person name="Seitzer P.M."/>
            <person name="Tritt A."/>
            <person name="Larsen D."/>
            <person name="Krusor M."/>
            <person name="Yao A.I."/>
            <person name="Wu D."/>
            <person name="Madern D."/>
            <person name="Eisen J.A."/>
            <person name="Darling A.E."/>
            <person name="Facciotti M.T."/>
        </authorList>
    </citation>
    <scope>NUCLEOTIDE SEQUENCE [LARGE SCALE GENOMIC DNA]</scope>
    <source>
        <strain evidence="10 12">DSM 11551</strain>
    </source>
</reference>
<dbReference type="GeneID" id="9994482"/>
<dbReference type="EMBL" id="CP001690">
    <property type="protein sequence ID" value="ADQ68216.1"/>
    <property type="molecule type" value="Genomic_DNA"/>
</dbReference>
<dbReference type="InterPro" id="IPR050980">
    <property type="entry name" value="2C_sensor_his_kinase"/>
</dbReference>
<dbReference type="CDD" id="cd00075">
    <property type="entry name" value="HATPase"/>
    <property type="match status" value="1"/>
</dbReference>
<dbReference type="PRINTS" id="PR00344">
    <property type="entry name" value="BCTRLSENSOR"/>
</dbReference>
<dbReference type="eggNOG" id="arCOG02364">
    <property type="taxonomic scope" value="Archaea"/>
</dbReference>
<dbReference type="SMART" id="SM00387">
    <property type="entry name" value="HATPase_c"/>
    <property type="match status" value="1"/>
</dbReference>
<keyword evidence="7" id="KW-1133">Transmembrane helix</keyword>
<evidence type="ECO:0000256" key="1">
    <source>
        <dbReference type="ARBA" id="ARBA00000085"/>
    </source>
</evidence>
<feature type="transmembrane region" description="Helical" evidence="7">
    <location>
        <begin position="42"/>
        <end position="63"/>
    </location>
</feature>
<gene>
    <name evidence="9" type="ordered locus">Hbor_26640</name>
    <name evidence="10" type="ORF">C499_15120</name>
</gene>
<dbReference type="GO" id="GO:0004673">
    <property type="term" value="F:protein histidine kinase activity"/>
    <property type="evidence" value="ECO:0007669"/>
    <property type="project" value="UniProtKB-EC"/>
</dbReference>
<keyword evidence="7" id="KW-0472">Membrane</keyword>
<keyword evidence="5 9" id="KW-0418">Kinase</keyword>
<dbReference type="PROSITE" id="PS50109">
    <property type="entry name" value="HIS_KIN"/>
    <property type="match status" value="1"/>
</dbReference>
<keyword evidence="7" id="KW-0812">Transmembrane</keyword>
<dbReference type="InterPro" id="IPR004358">
    <property type="entry name" value="Sig_transdc_His_kin-like_C"/>
</dbReference>
<dbReference type="InterPro" id="IPR036890">
    <property type="entry name" value="HATPase_C_sf"/>
</dbReference>
<dbReference type="InterPro" id="IPR005467">
    <property type="entry name" value="His_kinase_dom"/>
</dbReference>
<evidence type="ECO:0000313" key="11">
    <source>
        <dbReference type="Proteomes" id="UP000006663"/>
    </source>
</evidence>
<evidence type="ECO:0000259" key="8">
    <source>
        <dbReference type="PROSITE" id="PS50109"/>
    </source>
</evidence>
<dbReference type="SUPFAM" id="SSF55874">
    <property type="entry name" value="ATPase domain of HSP90 chaperone/DNA topoisomerase II/histidine kinase"/>
    <property type="match status" value="1"/>
</dbReference>
<evidence type="ECO:0000313" key="10">
    <source>
        <dbReference type="EMBL" id="ELY24740.1"/>
    </source>
</evidence>
<proteinExistence type="predicted"/>
<evidence type="ECO:0000256" key="2">
    <source>
        <dbReference type="ARBA" id="ARBA00012438"/>
    </source>
</evidence>
<dbReference type="Pfam" id="PF02518">
    <property type="entry name" value="HATPase_c"/>
    <property type="match status" value="1"/>
</dbReference>
<dbReference type="EMBL" id="AOHT01000048">
    <property type="protein sequence ID" value="ELY24740.1"/>
    <property type="molecule type" value="Genomic_DNA"/>
</dbReference>
<dbReference type="EC" id="2.7.13.3" evidence="2"/>
<dbReference type="KEGG" id="hbo:Hbor_26640"/>
<accession>E4NTB9</accession>
<keyword evidence="11" id="KW-1185">Reference proteome</keyword>
<dbReference type="PANTHER" id="PTHR44936">
    <property type="entry name" value="SENSOR PROTEIN CREC"/>
    <property type="match status" value="1"/>
</dbReference>
<dbReference type="Gene3D" id="3.30.565.10">
    <property type="entry name" value="Histidine kinase-like ATPase, C-terminal domain"/>
    <property type="match status" value="1"/>
</dbReference>
<dbReference type="AlphaFoldDB" id="E4NTB9"/>
<organism evidence="9 11">
    <name type="scientific">Halogeometricum borinquense (strain ATCC 700274 / DSM 11551 / JCM 10706 / KCTC 4070 / PR3)</name>
    <dbReference type="NCBI Taxonomy" id="469382"/>
    <lineage>
        <taxon>Archaea</taxon>
        <taxon>Methanobacteriati</taxon>
        <taxon>Methanobacteriota</taxon>
        <taxon>Stenosarchaea group</taxon>
        <taxon>Halobacteria</taxon>
        <taxon>Halobacteriales</taxon>
        <taxon>Haloferacaceae</taxon>
        <taxon>Halogeometricum</taxon>
    </lineage>
</organism>
<evidence type="ECO:0000256" key="6">
    <source>
        <dbReference type="ARBA" id="ARBA00022840"/>
    </source>
</evidence>
<dbReference type="OrthoDB" id="106630at2157"/>
<dbReference type="HOGENOM" id="CLU_000445_114_58_2"/>
<dbReference type="PANTHER" id="PTHR44936:SF10">
    <property type="entry name" value="SENSOR PROTEIN RSTB"/>
    <property type="match status" value="1"/>
</dbReference>
<dbReference type="InterPro" id="IPR003594">
    <property type="entry name" value="HATPase_dom"/>
</dbReference>
<name>E4NTB9_HALBP</name>
<feature type="transmembrane region" description="Helical" evidence="7">
    <location>
        <begin position="75"/>
        <end position="97"/>
    </location>
</feature>
<dbReference type="Proteomes" id="UP000011585">
    <property type="component" value="Unassembled WGS sequence"/>
</dbReference>
<evidence type="ECO:0000256" key="5">
    <source>
        <dbReference type="ARBA" id="ARBA00022777"/>
    </source>
</evidence>
<evidence type="ECO:0000256" key="4">
    <source>
        <dbReference type="ARBA" id="ARBA00022741"/>
    </source>
</evidence>
<reference evidence="9 11" key="1">
    <citation type="journal article" date="2009" name="Stand. Genomic Sci.">
        <title>Complete genome sequence of Halogeometricum borinquense type strain (PR3).</title>
        <authorList>
            <person name="Malfatti S."/>
            <person name="Tindall B.J."/>
            <person name="Schneider S."/>
            <person name="Fahnrich R."/>
            <person name="Lapidus A."/>
            <person name="Labuttii K."/>
            <person name="Copeland A."/>
            <person name="Glavina Del Rio T."/>
            <person name="Nolan M."/>
            <person name="Chen F."/>
            <person name="Lucas S."/>
            <person name="Tice H."/>
            <person name="Cheng J.F."/>
            <person name="Bruce D."/>
            <person name="Goodwin L."/>
            <person name="Pitluck S."/>
            <person name="Anderson I."/>
            <person name="Pati A."/>
            <person name="Ivanova N."/>
            <person name="Mavromatis K."/>
            <person name="Chen A."/>
            <person name="Palaniappan K."/>
            <person name="D'haeseleer P."/>
            <person name="Goker M."/>
            <person name="Bristow J."/>
            <person name="Eisen J.A."/>
            <person name="Markowitz V."/>
            <person name="Hugenholtz P."/>
            <person name="Kyrpides N.C."/>
            <person name="Klenk H.P."/>
            <person name="Chain P."/>
        </authorList>
    </citation>
    <scope>NUCLEOTIDE SEQUENCE [LARGE SCALE GENOMIC DNA]</scope>
    <source>
        <strain evidence="11">ATCC 700274 / DSM 11551 / JCM 10706 / KCTC 4070 / PR3</strain>
        <strain evidence="9">PR 3</strain>
    </source>
</reference>
<evidence type="ECO:0000256" key="7">
    <source>
        <dbReference type="SAM" id="Phobius"/>
    </source>
</evidence>
<keyword evidence="6" id="KW-0067">ATP-binding</keyword>
<evidence type="ECO:0000256" key="3">
    <source>
        <dbReference type="ARBA" id="ARBA00022679"/>
    </source>
</evidence>
<comment type="catalytic activity">
    <reaction evidence="1">
        <text>ATP + protein L-histidine = ADP + protein N-phospho-L-histidine.</text>
        <dbReference type="EC" id="2.7.13.3"/>
    </reaction>
</comment>
<sequence>MSSLRRWLRDGRWLWAFGSGFFLWHFGHLLHHPSVLDTLSTAVFSVLGPISASGAVLAVGVALGRQWGTASLRHIGRWVAVGAVASAFLGVLTVIYFRLNGVVLPEQAHFVSNVTTGGTVAGSLVGVYDARAARVSNRLRHERRRVSLLNQRLHVLNRVLRHDLRNDVNVVHGYASLLADFPDPVVSERGEIIREKSEALISLSERARHLQQLLEGEQIDTETDLGTVVSRRLEAFKREYPAAKVNVDVPDRAPVGPVPLLGVVVELLAENAVIHNDRDEPLVSVRVRTDDDHVILRVADNGPGIPETERAVFESGTETPLRHSEGLGLWVVEWAVNEAGGDLDFRNREVGTVVSVTLPRTDSEIRDDAGSVLDVTADSDHLDASLQSFRGGPE</sequence>
<keyword evidence="3" id="KW-0808">Transferase</keyword>
<evidence type="ECO:0000313" key="9">
    <source>
        <dbReference type="EMBL" id="ADQ68216.1"/>
    </source>
</evidence>
<protein>
    <recommendedName>
        <fullName evidence="2">histidine kinase</fullName>
        <ecNumber evidence="2">2.7.13.3</ecNumber>
    </recommendedName>
</protein>